<name>A0AAV2T8V5_CALDB</name>
<evidence type="ECO:0000313" key="3">
    <source>
        <dbReference type="EMBL" id="CAL5133580.1"/>
    </source>
</evidence>
<dbReference type="SMART" id="SM01375">
    <property type="entry name" value="Dynein_light"/>
    <property type="match status" value="1"/>
</dbReference>
<dbReference type="CDD" id="cd21454">
    <property type="entry name" value="DLC-like_TAL"/>
    <property type="match status" value="1"/>
</dbReference>
<sequence length="189" mass="21823">MAQCSTSDLEKMIAKFLEIDTNKDETVDLEELRAACLAEKLSIKDIQNWLDKFDTDENGKITLEEFCRAMGLKSEEMRDEKSQREKERAGTAPKIADDTTIIASTMSADKQADVVRKFRELMKSVSGKQDEMNAVVRQMKAYMDTKYGQVWHIIIMTGSYWMKFSHEPFMSIQFKQGNHICMAWRTPRG</sequence>
<gene>
    <name evidence="3" type="ORF">CDAUBV1_LOCUS6849</name>
</gene>
<dbReference type="InterPro" id="IPR018247">
    <property type="entry name" value="EF_Hand_1_Ca_BS"/>
</dbReference>
<dbReference type="SUPFAM" id="SSF54648">
    <property type="entry name" value="DLC"/>
    <property type="match status" value="1"/>
</dbReference>
<reference evidence="3" key="1">
    <citation type="submission" date="2024-06" db="EMBL/GenBank/DDBJ databases">
        <authorList>
            <person name="Liu X."/>
            <person name="Lenzi L."/>
            <person name="Haldenby T S."/>
            <person name="Uol C."/>
        </authorList>
    </citation>
    <scope>NUCLEOTIDE SEQUENCE</scope>
</reference>
<dbReference type="Pfam" id="PF01221">
    <property type="entry name" value="Dynein_light"/>
    <property type="match status" value="1"/>
</dbReference>
<evidence type="ECO:0000313" key="4">
    <source>
        <dbReference type="Proteomes" id="UP001497525"/>
    </source>
</evidence>
<evidence type="ECO:0000259" key="2">
    <source>
        <dbReference type="PROSITE" id="PS50222"/>
    </source>
</evidence>
<dbReference type="SMART" id="SM00054">
    <property type="entry name" value="EFh"/>
    <property type="match status" value="2"/>
</dbReference>
<dbReference type="Gene3D" id="1.10.238.10">
    <property type="entry name" value="EF-hand"/>
    <property type="match status" value="1"/>
</dbReference>
<evidence type="ECO:0000256" key="1">
    <source>
        <dbReference type="ARBA" id="ARBA00022837"/>
    </source>
</evidence>
<dbReference type="GO" id="GO:0030286">
    <property type="term" value="C:dynein complex"/>
    <property type="evidence" value="ECO:0007669"/>
    <property type="project" value="InterPro"/>
</dbReference>
<dbReference type="InterPro" id="IPR001372">
    <property type="entry name" value="Dynein_light_chain_typ-1/2"/>
</dbReference>
<dbReference type="EMBL" id="CAXLJL010000156">
    <property type="protein sequence ID" value="CAL5133580.1"/>
    <property type="molecule type" value="Genomic_DNA"/>
</dbReference>
<dbReference type="AlphaFoldDB" id="A0AAV2T8V5"/>
<proteinExistence type="predicted"/>
<dbReference type="SUPFAM" id="SSF47473">
    <property type="entry name" value="EF-hand"/>
    <property type="match status" value="1"/>
</dbReference>
<protein>
    <recommendedName>
        <fullName evidence="2">EF-hand domain-containing protein</fullName>
    </recommendedName>
</protein>
<comment type="caution">
    <text evidence="3">The sequence shown here is derived from an EMBL/GenBank/DDBJ whole genome shotgun (WGS) entry which is preliminary data.</text>
</comment>
<dbReference type="Proteomes" id="UP001497525">
    <property type="component" value="Unassembled WGS sequence"/>
</dbReference>
<accession>A0AAV2T8V5</accession>
<dbReference type="InterPro" id="IPR002048">
    <property type="entry name" value="EF_hand_dom"/>
</dbReference>
<organism evidence="3 4">
    <name type="scientific">Calicophoron daubneyi</name>
    <name type="common">Rumen fluke</name>
    <name type="synonym">Paramphistomum daubneyi</name>
    <dbReference type="NCBI Taxonomy" id="300641"/>
    <lineage>
        <taxon>Eukaryota</taxon>
        <taxon>Metazoa</taxon>
        <taxon>Spiralia</taxon>
        <taxon>Lophotrochozoa</taxon>
        <taxon>Platyhelminthes</taxon>
        <taxon>Trematoda</taxon>
        <taxon>Digenea</taxon>
        <taxon>Plagiorchiida</taxon>
        <taxon>Pronocephalata</taxon>
        <taxon>Paramphistomoidea</taxon>
        <taxon>Paramphistomidae</taxon>
        <taxon>Calicophoron</taxon>
    </lineage>
</organism>
<dbReference type="CDD" id="cd00051">
    <property type="entry name" value="EFh"/>
    <property type="match status" value="1"/>
</dbReference>
<dbReference type="Gene3D" id="3.30.740.10">
    <property type="entry name" value="Protein Inhibitor Of Neuronal Nitric Oxide Synthase"/>
    <property type="match status" value="1"/>
</dbReference>
<dbReference type="InterPro" id="IPR011992">
    <property type="entry name" value="EF-hand-dom_pair"/>
</dbReference>
<dbReference type="GO" id="GO:0005509">
    <property type="term" value="F:calcium ion binding"/>
    <property type="evidence" value="ECO:0007669"/>
    <property type="project" value="InterPro"/>
</dbReference>
<feature type="domain" description="EF-hand" evidence="2">
    <location>
        <begin position="41"/>
        <end position="76"/>
    </location>
</feature>
<dbReference type="PROSITE" id="PS00018">
    <property type="entry name" value="EF_HAND_1"/>
    <property type="match status" value="1"/>
</dbReference>
<dbReference type="Pfam" id="PF13499">
    <property type="entry name" value="EF-hand_7"/>
    <property type="match status" value="1"/>
</dbReference>
<dbReference type="InterPro" id="IPR037177">
    <property type="entry name" value="DLC_sf"/>
</dbReference>
<dbReference type="PROSITE" id="PS50222">
    <property type="entry name" value="EF_HAND_2"/>
    <property type="match status" value="1"/>
</dbReference>
<dbReference type="GO" id="GO:0007017">
    <property type="term" value="P:microtubule-based process"/>
    <property type="evidence" value="ECO:0007669"/>
    <property type="project" value="InterPro"/>
</dbReference>
<keyword evidence="1" id="KW-0106">Calcium</keyword>